<keyword evidence="12" id="KW-1185">Reference proteome</keyword>
<evidence type="ECO:0000256" key="8">
    <source>
        <dbReference type="ARBA" id="ARBA00051712"/>
    </source>
</evidence>
<comment type="similarity">
    <text evidence="2 9">Belongs to the diaminopimelate epimerase family.</text>
</comment>
<dbReference type="PANTHER" id="PTHR31689">
    <property type="entry name" value="DIAMINOPIMELATE EPIMERASE, CHLOROPLASTIC"/>
    <property type="match status" value="1"/>
</dbReference>
<dbReference type="EMBL" id="CP027668">
    <property type="protein sequence ID" value="AVO47179.1"/>
    <property type="molecule type" value="Genomic_DNA"/>
</dbReference>
<gene>
    <name evidence="9" type="primary">dapF</name>
    <name evidence="11" type="ORF">C6569_20205</name>
</gene>
<dbReference type="InterPro" id="IPR018510">
    <property type="entry name" value="DAP_epimerase_AS"/>
</dbReference>
<proteinExistence type="inferred from homology"/>
<dbReference type="Pfam" id="PF01678">
    <property type="entry name" value="DAP_epimerase"/>
    <property type="match status" value="2"/>
</dbReference>
<evidence type="ECO:0000313" key="11">
    <source>
        <dbReference type="EMBL" id="AVO47179.1"/>
    </source>
</evidence>
<dbReference type="RefSeq" id="WP_106750549.1">
    <property type="nucleotide sequence ID" value="NZ_CP027668.1"/>
</dbReference>
<feature type="site" description="Could be important to modulate the pK values of the two catalytic cysteine residues" evidence="9">
    <location>
        <position position="216"/>
    </location>
</feature>
<evidence type="ECO:0000256" key="10">
    <source>
        <dbReference type="PROSITE-ProRule" id="PRU10125"/>
    </source>
</evidence>
<dbReference type="SUPFAM" id="SSF54506">
    <property type="entry name" value="Diaminopimelate epimerase-like"/>
    <property type="match status" value="2"/>
</dbReference>
<feature type="site" description="Could be important to modulate the pK values of the two catalytic cysteine residues" evidence="9">
    <location>
        <position position="167"/>
    </location>
</feature>
<feature type="binding site" evidence="9">
    <location>
        <position position="69"/>
    </location>
    <ligand>
        <name>substrate</name>
    </ligand>
</feature>
<feature type="binding site" evidence="9">
    <location>
        <position position="198"/>
    </location>
    <ligand>
        <name>substrate</name>
    </ligand>
</feature>
<evidence type="ECO:0000256" key="6">
    <source>
        <dbReference type="ARBA" id="ARBA00023154"/>
    </source>
</evidence>
<dbReference type="Gene3D" id="3.10.310.10">
    <property type="entry name" value="Diaminopimelate Epimerase, Chain A, domain 1"/>
    <property type="match status" value="2"/>
</dbReference>
<comment type="pathway">
    <text evidence="1 9">Amino-acid biosynthesis; L-lysine biosynthesis via DAP pathway; DL-2,6-diaminopimelate from LL-2,6-diaminopimelate: step 1/1.</text>
</comment>
<keyword evidence="5 9" id="KW-0028">Amino-acid biosynthesis</keyword>
<dbReference type="AlphaFoldDB" id="A0A2S0NG78"/>
<evidence type="ECO:0000256" key="5">
    <source>
        <dbReference type="ARBA" id="ARBA00022605"/>
    </source>
</evidence>
<keyword evidence="7 9" id="KW-0413">Isomerase</keyword>
<organism evidence="11 12">
    <name type="scientific">Phreatobacter cathodiphilus</name>
    <dbReference type="NCBI Taxonomy" id="1868589"/>
    <lineage>
        <taxon>Bacteria</taxon>
        <taxon>Pseudomonadati</taxon>
        <taxon>Pseudomonadota</taxon>
        <taxon>Alphaproteobacteria</taxon>
        <taxon>Hyphomicrobiales</taxon>
        <taxon>Phreatobacteraceae</taxon>
        <taxon>Phreatobacter</taxon>
    </lineage>
</organism>
<dbReference type="GO" id="GO:0009089">
    <property type="term" value="P:lysine biosynthetic process via diaminopimelate"/>
    <property type="evidence" value="ECO:0007669"/>
    <property type="project" value="UniProtKB-UniRule"/>
</dbReference>
<dbReference type="FunFam" id="3.10.310.10:FF:000004">
    <property type="entry name" value="Diaminopimelate epimerase"/>
    <property type="match status" value="1"/>
</dbReference>
<feature type="binding site" evidence="9">
    <location>
        <position position="17"/>
    </location>
    <ligand>
        <name>substrate</name>
    </ligand>
</feature>
<dbReference type="UniPathway" id="UPA00034">
    <property type="reaction ID" value="UER00025"/>
</dbReference>
<dbReference type="InterPro" id="IPR001653">
    <property type="entry name" value="DAP_epimerase_DapF"/>
</dbReference>
<reference evidence="11 12" key="1">
    <citation type="submission" date="2018-03" db="EMBL/GenBank/DDBJ databases">
        <title>Genome sequencing of Phreatobacter sp.</title>
        <authorList>
            <person name="Kim S.-J."/>
            <person name="Heo J."/>
            <person name="Kwon S.-W."/>
        </authorList>
    </citation>
    <scope>NUCLEOTIDE SEQUENCE [LARGE SCALE GENOMIC DNA]</scope>
    <source>
        <strain evidence="11 12">S-12</strain>
    </source>
</reference>
<dbReference type="NCBIfam" id="TIGR00652">
    <property type="entry name" value="DapF"/>
    <property type="match status" value="1"/>
</dbReference>
<accession>A0A2S0NG78</accession>
<evidence type="ECO:0000256" key="1">
    <source>
        <dbReference type="ARBA" id="ARBA00005196"/>
    </source>
</evidence>
<comment type="subcellular location">
    <subcellularLocation>
        <location evidence="9">Cytoplasm</location>
    </subcellularLocation>
</comment>
<dbReference type="GO" id="GO:0008837">
    <property type="term" value="F:diaminopimelate epimerase activity"/>
    <property type="evidence" value="ECO:0007669"/>
    <property type="project" value="UniProtKB-UniRule"/>
</dbReference>
<feature type="binding site" evidence="9">
    <location>
        <position position="165"/>
    </location>
    <ligand>
        <name>substrate</name>
    </ligand>
</feature>
<comment type="subunit">
    <text evidence="9">Homodimer.</text>
</comment>
<dbReference type="KEGG" id="phr:C6569_20205"/>
<evidence type="ECO:0000256" key="3">
    <source>
        <dbReference type="ARBA" id="ARBA00013080"/>
    </source>
</evidence>
<evidence type="ECO:0000256" key="7">
    <source>
        <dbReference type="ARBA" id="ARBA00023235"/>
    </source>
</evidence>
<feature type="binding site" evidence="9">
    <location>
        <position position="49"/>
    </location>
    <ligand>
        <name>substrate</name>
    </ligand>
</feature>
<dbReference type="Proteomes" id="UP000237889">
    <property type="component" value="Chromosome"/>
</dbReference>
<feature type="binding site" evidence="9">
    <location>
        <begin position="79"/>
        <end position="80"/>
    </location>
    <ligand>
        <name>substrate</name>
    </ligand>
</feature>
<dbReference type="GO" id="GO:0005829">
    <property type="term" value="C:cytosol"/>
    <property type="evidence" value="ECO:0007669"/>
    <property type="project" value="TreeGrafter"/>
</dbReference>
<evidence type="ECO:0000256" key="9">
    <source>
        <dbReference type="HAMAP-Rule" id="MF_00197"/>
    </source>
</evidence>
<protein>
    <recommendedName>
        <fullName evidence="3 9">Diaminopimelate epimerase</fullName>
        <shortName evidence="9">DAP epimerase</shortName>
        <ecNumber evidence="3 9">5.1.1.7</ecNumber>
    </recommendedName>
    <alternativeName>
        <fullName evidence="9">PLP-independent amino acid racemase</fullName>
    </alternativeName>
</protein>
<keyword evidence="4 9" id="KW-0963">Cytoplasm</keyword>
<dbReference type="OrthoDB" id="9805408at2"/>
<comment type="function">
    <text evidence="9">Catalyzes the stereoinversion of LL-2,6-diaminopimelate (L,L-DAP) to meso-diaminopimelate (meso-DAP), a precursor of L-lysine and an essential component of the bacterial peptidoglycan.</text>
</comment>
<evidence type="ECO:0000313" key="12">
    <source>
        <dbReference type="Proteomes" id="UP000237889"/>
    </source>
</evidence>
<dbReference type="PANTHER" id="PTHR31689:SF0">
    <property type="entry name" value="DIAMINOPIMELATE EPIMERASE"/>
    <property type="match status" value="1"/>
</dbReference>
<feature type="active site" description="Proton acceptor" evidence="9">
    <location>
        <position position="225"/>
    </location>
</feature>
<sequence>MSPLANHSFWKMNGAGNEIVVVDLRASTHVVTATEARAIAADERSRFDQMMVLHRPRTPGTRCYIRIYNTDGSEAGACGNGTRCVAWVLAEEDGAESFTVETVAGLLACRRVGPHAFSVDMGEPRFGWQDIPLAEEFRDTRAIELQIGPIDAPVLHSPSVVSMGNPHAVFWVDDPYAYDLPKIGPMLENHPIFPERANISLAAVKTRDHIVLWVWERGVGITRACGSAACAVLVSAARTKRTGRAATVSLPGGDLFVEWREDNHVIMTGPTELEHQGTFPPTLFATAA</sequence>
<dbReference type="HAMAP" id="MF_00197">
    <property type="entry name" value="DAP_epimerase"/>
    <property type="match status" value="1"/>
</dbReference>
<feature type="active site" description="Proton donor" evidence="9">
    <location>
        <position position="78"/>
    </location>
</feature>
<dbReference type="EC" id="5.1.1.7" evidence="3 9"/>
<comment type="catalytic activity">
    <reaction evidence="8 9">
        <text>(2S,6S)-2,6-diaminopimelate = meso-2,6-diaminopimelate</text>
        <dbReference type="Rhea" id="RHEA:15393"/>
        <dbReference type="ChEBI" id="CHEBI:57609"/>
        <dbReference type="ChEBI" id="CHEBI:57791"/>
        <dbReference type="EC" id="5.1.1.7"/>
    </reaction>
</comment>
<feature type="binding site" evidence="9">
    <location>
        <begin position="216"/>
        <end position="217"/>
    </location>
    <ligand>
        <name>substrate</name>
    </ligand>
</feature>
<keyword evidence="6 9" id="KW-0457">Lysine biosynthesis</keyword>
<evidence type="ECO:0000256" key="2">
    <source>
        <dbReference type="ARBA" id="ARBA00010219"/>
    </source>
</evidence>
<feature type="active site" evidence="10">
    <location>
        <position position="78"/>
    </location>
</feature>
<evidence type="ECO:0000256" key="4">
    <source>
        <dbReference type="ARBA" id="ARBA00022490"/>
    </source>
</evidence>
<name>A0A2S0NG78_9HYPH</name>
<dbReference type="PROSITE" id="PS01326">
    <property type="entry name" value="DAP_EPIMERASE"/>
    <property type="match status" value="1"/>
</dbReference>
<feature type="binding site" evidence="9">
    <location>
        <begin position="226"/>
        <end position="227"/>
    </location>
    <ligand>
        <name>substrate</name>
    </ligand>
</feature>